<keyword evidence="2" id="KW-0472">Membrane</keyword>
<feature type="transmembrane region" description="Helical" evidence="2">
    <location>
        <begin position="65"/>
        <end position="86"/>
    </location>
</feature>
<keyword evidence="2" id="KW-0812">Transmembrane</keyword>
<feature type="region of interest" description="Disordered" evidence="1">
    <location>
        <begin position="1"/>
        <end position="31"/>
    </location>
</feature>
<name>A0ABU2CJK1_9MICO</name>
<gene>
    <name evidence="3" type="ORF">J2S48_001008</name>
</gene>
<evidence type="ECO:0000256" key="1">
    <source>
        <dbReference type="SAM" id="MobiDB-lite"/>
    </source>
</evidence>
<dbReference type="Proteomes" id="UP001183585">
    <property type="component" value="Unassembled WGS sequence"/>
</dbReference>
<dbReference type="Gene3D" id="1.25.40.10">
    <property type="entry name" value="Tetratricopeptide repeat domain"/>
    <property type="match status" value="1"/>
</dbReference>
<dbReference type="EMBL" id="JAVDYE010000001">
    <property type="protein sequence ID" value="MDR7381493.1"/>
    <property type="molecule type" value="Genomic_DNA"/>
</dbReference>
<reference evidence="3 4" key="1">
    <citation type="submission" date="2023-07" db="EMBL/GenBank/DDBJ databases">
        <title>Sequencing the genomes of 1000 actinobacteria strains.</title>
        <authorList>
            <person name="Klenk H.-P."/>
        </authorList>
    </citation>
    <scope>NUCLEOTIDE SEQUENCE [LARGE SCALE GENOMIC DNA]</scope>
    <source>
        <strain evidence="3 4">DSM 45554</strain>
    </source>
</reference>
<dbReference type="SUPFAM" id="SSF48452">
    <property type="entry name" value="TPR-like"/>
    <property type="match status" value="1"/>
</dbReference>
<evidence type="ECO:0000313" key="4">
    <source>
        <dbReference type="Proteomes" id="UP001183585"/>
    </source>
</evidence>
<accession>A0ABU2CJK1</accession>
<evidence type="ECO:0000313" key="3">
    <source>
        <dbReference type="EMBL" id="MDR7381493.1"/>
    </source>
</evidence>
<keyword evidence="2" id="KW-1133">Transmembrane helix</keyword>
<comment type="caution">
    <text evidence="3">The sequence shown here is derived from an EMBL/GenBank/DDBJ whole genome shotgun (WGS) entry which is preliminary data.</text>
</comment>
<sequence>MSEPGPSHHAGGADEPPADRSAERPASGRRLPKGLPGSLAVTLLLVLYVWQIAGRGIAMVRSGELVLIAIGLSVLIIPLLVIGLIAREYRLAATVQTMADTLFAEGNLPVDDLPRSPGGRIDRSAADEAFEPRRAAVEAAPDDWRAWYHLAFAYDAAGDRRRARESLRKAAGFYRTRTAPAA</sequence>
<protein>
    <submittedName>
        <fullName evidence="3">Tetratricopeptide (TPR) repeat protein</fullName>
    </submittedName>
</protein>
<proteinExistence type="predicted"/>
<feature type="transmembrane region" description="Helical" evidence="2">
    <location>
        <begin position="34"/>
        <end position="53"/>
    </location>
</feature>
<keyword evidence="4" id="KW-1185">Reference proteome</keyword>
<dbReference type="InterPro" id="IPR011990">
    <property type="entry name" value="TPR-like_helical_dom_sf"/>
</dbReference>
<evidence type="ECO:0000256" key="2">
    <source>
        <dbReference type="SAM" id="Phobius"/>
    </source>
</evidence>
<organism evidence="3 4">
    <name type="scientific">Promicromonospora iranensis</name>
    <dbReference type="NCBI Taxonomy" id="1105144"/>
    <lineage>
        <taxon>Bacteria</taxon>
        <taxon>Bacillati</taxon>
        <taxon>Actinomycetota</taxon>
        <taxon>Actinomycetes</taxon>
        <taxon>Micrococcales</taxon>
        <taxon>Promicromonosporaceae</taxon>
        <taxon>Promicromonospora</taxon>
    </lineage>
</organism>